<sequence length="235" mass="26516">MNKDLQDLVELSKFDASIDAFLPKLEALNEKLNSKADEISATNEQIDAIQADIEDIATQIKATNAHIAEFSAKIKDVSKKSSSIKTEREMKSLNLEEDLAKEQLSVANDDIVKYEKLIDTKNGIKKDLEDKKSSLEYELTALEDSVGSQKEKIEKDRATLYTKKDKLLNSMDSKIISFYEKIRKWAGNSAVVKVRKQACYGCFMKINDKTYSSVIKGDDIVTCPHCGRILYKDSE</sequence>
<keyword evidence="4" id="KW-1185">Reference proteome</keyword>
<evidence type="ECO:0000259" key="2">
    <source>
        <dbReference type="Pfam" id="PF02591"/>
    </source>
</evidence>
<dbReference type="InterPro" id="IPR003743">
    <property type="entry name" value="Zf-RING_7"/>
</dbReference>
<accession>A0A7M1LGF2</accession>
<dbReference type="Proteomes" id="UP000594749">
    <property type="component" value="Chromosome"/>
</dbReference>
<dbReference type="InterPro" id="IPR052376">
    <property type="entry name" value="Oxidative_Scav/Glycosyltrans"/>
</dbReference>
<dbReference type="PANTHER" id="PTHR39082">
    <property type="entry name" value="PHOSPHOLIPASE C-BETA-2-RELATED"/>
    <property type="match status" value="1"/>
</dbReference>
<evidence type="ECO:0000256" key="1">
    <source>
        <dbReference type="SAM" id="Coils"/>
    </source>
</evidence>
<dbReference type="RefSeq" id="WP_025802975.1">
    <property type="nucleotide sequence ID" value="NZ_CP053842.1"/>
</dbReference>
<evidence type="ECO:0000313" key="4">
    <source>
        <dbReference type="Proteomes" id="UP000594749"/>
    </source>
</evidence>
<dbReference type="Pfam" id="PF02591">
    <property type="entry name" value="Zn_ribbon_9"/>
    <property type="match status" value="1"/>
</dbReference>
<keyword evidence="1" id="KW-0175">Coiled coil</keyword>
<evidence type="ECO:0000313" key="3">
    <source>
        <dbReference type="EMBL" id="QOQ87413.1"/>
    </source>
</evidence>
<dbReference type="Gene3D" id="1.10.287.1490">
    <property type="match status" value="1"/>
</dbReference>
<dbReference type="OrthoDB" id="9795058at2"/>
<protein>
    <submittedName>
        <fullName evidence="3">Zinc ribbon domain-containing protein</fullName>
    </submittedName>
</protein>
<dbReference type="AlphaFoldDB" id="A0A7M1LGF2"/>
<dbReference type="EMBL" id="CP063078">
    <property type="protein sequence ID" value="QOQ87413.1"/>
    <property type="molecule type" value="Genomic_DNA"/>
</dbReference>
<feature type="coiled-coil region" evidence="1">
    <location>
        <begin position="22"/>
        <end position="59"/>
    </location>
</feature>
<feature type="domain" description="C4-type zinc ribbon" evidence="2">
    <location>
        <begin position="198"/>
        <end position="230"/>
    </location>
</feature>
<proteinExistence type="predicted"/>
<name>A0A7M1LGF2_9BACT</name>
<organism evidence="3 4">
    <name type="scientific">Campylobacter corcagiensis</name>
    <dbReference type="NCBI Taxonomy" id="1448857"/>
    <lineage>
        <taxon>Bacteria</taxon>
        <taxon>Pseudomonadati</taxon>
        <taxon>Campylobacterota</taxon>
        <taxon>Epsilonproteobacteria</taxon>
        <taxon>Campylobacterales</taxon>
        <taxon>Campylobacteraceae</taxon>
        <taxon>Campylobacter</taxon>
    </lineage>
</organism>
<dbReference type="PANTHER" id="PTHR39082:SF1">
    <property type="entry name" value="SCAVENGER RECEPTOR CLASS A MEMBER 3"/>
    <property type="match status" value="1"/>
</dbReference>
<reference evidence="3 4" key="1">
    <citation type="submission" date="2020-10" db="EMBL/GenBank/DDBJ databases">
        <title>Campylobacter and Helicobacter PacBio genomes.</title>
        <authorList>
            <person name="Lane C."/>
        </authorList>
    </citation>
    <scope>NUCLEOTIDE SEQUENCE [LARGE SCALE GENOMIC DNA]</scope>
    <source>
        <strain evidence="3 4">2016D-0077</strain>
    </source>
</reference>
<gene>
    <name evidence="3" type="ORF">IMC76_00915</name>
</gene>